<dbReference type="Gene3D" id="3.40.50.150">
    <property type="entry name" value="Vaccinia Virus protein VP39"/>
    <property type="match status" value="1"/>
</dbReference>
<dbReference type="Pfam" id="PF13649">
    <property type="entry name" value="Methyltransf_25"/>
    <property type="match status" value="1"/>
</dbReference>
<name>A0A1M6R006_PARC5</name>
<dbReference type="Proteomes" id="UP000184465">
    <property type="component" value="Unassembled WGS sequence"/>
</dbReference>
<dbReference type="InterPro" id="IPR029063">
    <property type="entry name" value="SAM-dependent_MTases_sf"/>
</dbReference>
<evidence type="ECO:0000313" key="4">
    <source>
        <dbReference type="Proteomes" id="UP000184465"/>
    </source>
</evidence>
<protein>
    <submittedName>
        <fullName evidence="3">Methyltransferase domain-containing protein</fullName>
    </submittedName>
</protein>
<dbReference type="PANTHER" id="PTHR43861">
    <property type="entry name" value="TRANS-ACONITATE 2-METHYLTRANSFERASE-RELATED"/>
    <property type="match status" value="1"/>
</dbReference>
<evidence type="ECO:0000256" key="1">
    <source>
        <dbReference type="ARBA" id="ARBA00022679"/>
    </source>
</evidence>
<keyword evidence="4" id="KW-1185">Reference proteome</keyword>
<dbReference type="GO" id="GO:0008168">
    <property type="term" value="F:methyltransferase activity"/>
    <property type="evidence" value="ECO:0007669"/>
    <property type="project" value="UniProtKB-KW"/>
</dbReference>
<dbReference type="InterPro" id="IPR041698">
    <property type="entry name" value="Methyltransf_25"/>
</dbReference>
<dbReference type="GO" id="GO:0032259">
    <property type="term" value="P:methylation"/>
    <property type="evidence" value="ECO:0007669"/>
    <property type="project" value="UniProtKB-KW"/>
</dbReference>
<evidence type="ECO:0000313" key="3">
    <source>
        <dbReference type="EMBL" id="SHK25763.1"/>
    </source>
</evidence>
<dbReference type="RefSeq" id="WP_073151297.1">
    <property type="nucleotide sequence ID" value="NZ_FRAG01000040.1"/>
</dbReference>
<proteinExistence type="predicted"/>
<gene>
    <name evidence="3" type="ORF">SAMN02745912_02794</name>
</gene>
<organism evidence="3 4">
    <name type="scientific">Paramaledivibacter caminithermalis (strain DSM 15212 / CIP 107654 / DViRD3)</name>
    <name type="common">Clostridium caminithermale</name>
    <dbReference type="NCBI Taxonomy" id="1121301"/>
    <lineage>
        <taxon>Bacteria</taxon>
        <taxon>Bacillati</taxon>
        <taxon>Bacillota</taxon>
        <taxon>Clostridia</taxon>
        <taxon>Peptostreptococcales</taxon>
        <taxon>Caminicellaceae</taxon>
        <taxon>Paramaledivibacter</taxon>
    </lineage>
</organism>
<keyword evidence="1 3" id="KW-0808">Transferase</keyword>
<dbReference type="STRING" id="1121301.SAMN02745912_02794"/>
<accession>A0A1M6R006</accession>
<dbReference type="SUPFAM" id="SSF53335">
    <property type="entry name" value="S-adenosyl-L-methionine-dependent methyltransferases"/>
    <property type="match status" value="1"/>
</dbReference>
<dbReference type="AlphaFoldDB" id="A0A1M6R006"/>
<reference evidence="3 4" key="1">
    <citation type="submission" date="2016-11" db="EMBL/GenBank/DDBJ databases">
        <authorList>
            <person name="Jaros S."/>
            <person name="Januszkiewicz K."/>
            <person name="Wedrychowicz H."/>
        </authorList>
    </citation>
    <scope>NUCLEOTIDE SEQUENCE [LARGE SCALE GENOMIC DNA]</scope>
    <source>
        <strain evidence="3 4">DSM 15212</strain>
    </source>
</reference>
<feature type="domain" description="Methyltransferase" evidence="2">
    <location>
        <begin position="37"/>
        <end position="129"/>
    </location>
</feature>
<sequence length="250" mass="29231">MDQYKELSKIYDALIPEPINFFQFYLEKIREKDNPTILDFGCGTGRLAIFLSSYAKEIDAFDISESMIEKGMNKLKELKIKNINITVDNFLTSQSFTKNYDFILLSGGVFEYFLTPEEQQQNLNKIADKLGNEAKLIIDIEAAPFISNNTTKHLYDSLPNKSTDEKTSKVKVYQKRAYNFEKQLKKDSLSVNLNGRYYNIEYISRYTYLQELRYLFEKCNLKIIAEYGDFLKNKINKNSQYYIIEAIKGV</sequence>
<keyword evidence="3" id="KW-0489">Methyltransferase</keyword>
<dbReference type="Gene3D" id="2.20.25.110">
    <property type="entry name" value="S-adenosyl-L-methionine-dependent methyltransferases"/>
    <property type="match status" value="1"/>
</dbReference>
<evidence type="ECO:0000259" key="2">
    <source>
        <dbReference type="Pfam" id="PF13649"/>
    </source>
</evidence>
<dbReference type="EMBL" id="FRAG01000040">
    <property type="protein sequence ID" value="SHK25763.1"/>
    <property type="molecule type" value="Genomic_DNA"/>
</dbReference>
<dbReference type="CDD" id="cd02440">
    <property type="entry name" value="AdoMet_MTases"/>
    <property type="match status" value="1"/>
</dbReference>
<dbReference type="OrthoDB" id="9774345at2"/>